<dbReference type="EMBL" id="BJVI01000027">
    <property type="protein sequence ID" value="GEL18883.1"/>
    <property type="molecule type" value="Genomic_DNA"/>
</dbReference>
<keyword evidence="3" id="KW-1185">Reference proteome</keyword>
<evidence type="ECO:0000256" key="1">
    <source>
        <dbReference type="SAM" id="MobiDB-lite"/>
    </source>
</evidence>
<comment type="caution">
    <text evidence="2">The sequence shown here is derived from an EMBL/GenBank/DDBJ whole genome shotgun (WGS) entry which is preliminary data.</text>
</comment>
<dbReference type="STRING" id="1123024.GCA_000423625_00284"/>
<gene>
    <name evidence="2" type="ORF">PA7_27200</name>
</gene>
<dbReference type="AlphaFoldDB" id="A0A511D2Y4"/>
<reference evidence="2 3" key="1">
    <citation type="submission" date="2019-07" db="EMBL/GenBank/DDBJ databases">
        <title>Whole genome shotgun sequence of Pseudonocardia asaccharolytica NBRC 16224.</title>
        <authorList>
            <person name="Hosoyama A."/>
            <person name="Uohara A."/>
            <person name="Ohji S."/>
            <person name="Ichikawa N."/>
        </authorList>
    </citation>
    <scope>NUCLEOTIDE SEQUENCE [LARGE SCALE GENOMIC DNA]</scope>
    <source>
        <strain evidence="2 3">NBRC 16224</strain>
    </source>
</reference>
<feature type="compositionally biased region" description="Basic and acidic residues" evidence="1">
    <location>
        <begin position="235"/>
        <end position="254"/>
    </location>
</feature>
<dbReference type="Proteomes" id="UP000321328">
    <property type="component" value="Unassembled WGS sequence"/>
</dbReference>
<dbReference type="OrthoDB" id="2334812at2"/>
<feature type="region of interest" description="Disordered" evidence="1">
    <location>
        <begin position="228"/>
        <end position="254"/>
    </location>
</feature>
<evidence type="ECO:0000313" key="3">
    <source>
        <dbReference type="Proteomes" id="UP000321328"/>
    </source>
</evidence>
<protein>
    <submittedName>
        <fullName evidence="2">Uncharacterized protein</fullName>
    </submittedName>
</protein>
<accession>A0A511D2Y4</accession>
<organism evidence="2 3">
    <name type="scientific">Pseudonocardia asaccharolytica DSM 44247 = NBRC 16224</name>
    <dbReference type="NCBI Taxonomy" id="1123024"/>
    <lineage>
        <taxon>Bacteria</taxon>
        <taxon>Bacillati</taxon>
        <taxon>Actinomycetota</taxon>
        <taxon>Actinomycetes</taxon>
        <taxon>Pseudonocardiales</taxon>
        <taxon>Pseudonocardiaceae</taxon>
        <taxon>Pseudonocardia</taxon>
    </lineage>
</organism>
<dbReference type="Gene3D" id="3.40.50.12580">
    <property type="match status" value="1"/>
</dbReference>
<proteinExistence type="predicted"/>
<dbReference type="InterPro" id="IPR043148">
    <property type="entry name" value="TagF_C"/>
</dbReference>
<name>A0A511D2Y4_9PSEU</name>
<sequence length="254" mass="28154">MRNGAQFRVAGHPKADHLRTVRPVWPLGPGRPEKTARPGRVVCSAHHTIATGWTDFGAFHLMRAEMLAWARQCPDVQFVFMPHPALLPFPDSDASPISRADFDGWMRDWTALPNTAVLSEEGYGPILAASDLMVTAGLSMLVEYQLLTKLVIFFERDGHRPFNAIGEQVVRGVHSVRTVDDARRLAEKLLAGGPDPLADRQRDNVRRLFGTADSTERILRVLRRGIASEGGEPDAPGRADPPHGPHRLDRRLAM</sequence>
<evidence type="ECO:0000313" key="2">
    <source>
        <dbReference type="EMBL" id="GEL18883.1"/>
    </source>
</evidence>
<dbReference type="SUPFAM" id="SSF53756">
    <property type="entry name" value="UDP-Glycosyltransferase/glycogen phosphorylase"/>
    <property type="match status" value="1"/>
</dbReference>
<dbReference type="RefSeq" id="WP_028928560.1">
    <property type="nucleotide sequence ID" value="NZ_AUII01000001.1"/>
</dbReference>